<feature type="domain" description="DUF7511" evidence="1">
    <location>
        <begin position="29"/>
        <end position="74"/>
    </location>
</feature>
<comment type="caution">
    <text evidence="2">The sequence shown here is derived from an EMBL/GenBank/DDBJ whole genome shotgun (WGS) entry which is preliminary data.</text>
</comment>
<evidence type="ECO:0000313" key="3">
    <source>
        <dbReference type="Proteomes" id="UP001596383"/>
    </source>
</evidence>
<proteinExistence type="predicted"/>
<dbReference type="Pfam" id="PF24351">
    <property type="entry name" value="DUF7511"/>
    <property type="match status" value="1"/>
</dbReference>
<sequence>MTEFTSGYDDRSARRRLAAVAQHESDAPALESIVVRYEDRPDRCTIAPRECSEEDQLTTWISANVRTFVDLADMQ</sequence>
<keyword evidence="3" id="KW-1185">Reference proteome</keyword>
<protein>
    <recommendedName>
        <fullName evidence="1">DUF7511 domain-containing protein</fullName>
    </recommendedName>
</protein>
<dbReference type="AlphaFoldDB" id="A0ABD5SZQ2"/>
<dbReference type="EMBL" id="JBHSWV010000591">
    <property type="protein sequence ID" value="MFC6768595.1"/>
    <property type="molecule type" value="Genomic_DNA"/>
</dbReference>
<organism evidence="2 3">
    <name type="scientific">Natrinema soli</name>
    <dbReference type="NCBI Taxonomy" id="1930624"/>
    <lineage>
        <taxon>Archaea</taxon>
        <taxon>Methanobacteriati</taxon>
        <taxon>Methanobacteriota</taxon>
        <taxon>Stenosarchaea group</taxon>
        <taxon>Halobacteria</taxon>
        <taxon>Halobacteriales</taxon>
        <taxon>Natrialbaceae</taxon>
        <taxon>Natrinema</taxon>
    </lineage>
</organism>
<gene>
    <name evidence="2" type="ORF">ACFQE6_27360</name>
</gene>
<name>A0ABD5SZQ2_9EURY</name>
<accession>A0ABD5SZQ2</accession>
<reference evidence="2 3" key="1">
    <citation type="journal article" date="2019" name="Int. J. Syst. Evol. Microbiol.">
        <title>The Global Catalogue of Microorganisms (GCM) 10K type strain sequencing project: providing services to taxonomists for standard genome sequencing and annotation.</title>
        <authorList>
            <consortium name="The Broad Institute Genomics Platform"/>
            <consortium name="The Broad Institute Genome Sequencing Center for Infectious Disease"/>
            <person name="Wu L."/>
            <person name="Ma J."/>
        </authorList>
    </citation>
    <scope>NUCLEOTIDE SEQUENCE [LARGE SCALE GENOMIC DNA]</scope>
    <source>
        <strain evidence="2 3">LMG 29247</strain>
    </source>
</reference>
<dbReference type="InterPro" id="IPR055933">
    <property type="entry name" value="DUF7511"/>
</dbReference>
<evidence type="ECO:0000313" key="2">
    <source>
        <dbReference type="EMBL" id="MFC6768595.1"/>
    </source>
</evidence>
<evidence type="ECO:0000259" key="1">
    <source>
        <dbReference type="Pfam" id="PF24351"/>
    </source>
</evidence>
<dbReference type="Proteomes" id="UP001596383">
    <property type="component" value="Unassembled WGS sequence"/>
</dbReference>
<dbReference type="RefSeq" id="WP_273741353.1">
    <property type="nucleotide sequence ID" value="NZ_JAQIVI010000591.1"/>
</dbReference>